<comment type="subcellular location">
    <subcellularLocation>
        <location evidence="4">Secreted</location>
    </subcellularLocation>
</comment>
<feature type="domain" description="Plastocyanin-like" evidence="18">
    <location>
        <begin position="402"/>
        <end position="527"/>
    </location>
</feature>
<dbReference type="SUPFAM" id="SSF49503">
    <property type="entry name" value="Cupredoxins"/>
    <property type="match status" value="3"/>
</dbReference>
<evidence type="ECO:0000256" key="10">
    <source>
        <dbReference type="ARBA" id="ARBA00022737"/>
    </source>
</evidence>
<comment type="catalytic activity">
    <reaction evidence="1">
        <text>4 hydroquinone + O2 = 4 benzosemiquinone + 2 H2O</text>
        <dbReference type="Rhea" id="RHEA:11276"/>
        <dbReference type="ChEBI" id="CHEBI:15377"/>
        <dbReference type="ChEBI" id="CHEBI:15379"/>
        <dbReference type="ChEBI" id="CHEBI:17594"/>
        <dbReference type="ChEBI" id="CHEBI:17977"/>
        <dbReference type="EC" id="1.10.3.2"/>
    </reaction>
</comment>
<comment type="function">
    <text evidence="3">Lignin degradation and detoxification of lignin-derived products.</text>
</comment>
<comment type="caution">
    <text evidence="20">The sequence shown here is derived from an EMBL/GenBank/DDBJ whole genome shotgun (WGS) entry which is preliminary data.</text>
</comment>
<evidence type="ECO:0000256" key="9">
    <source>
        <dbReference type="ARBA" id="ARBA00022729"/>
    </source>
</evidence>
<dbReference type="GO" id="GO:0052716">
    <property type="term" value="F:hydroquinone:oxygen oxidoreductase activity"/>
    <property type="evidence" value="ECO:0007669"/>
    <property type="project" value="UniProtKB-EC"/>
</dbReference>
<dbReference type="Pfam" id="PF07732">
    <property type="entry name" value="Cu-oxidase_3"/>
    <property type="match status" value="1"/>
</dbReference>
<evidence type="ECO:0000256" key="3">
    <source>
        <dbReference type="ARBA" id="ARBA00002075"/>
    </source>
</evidence>
<dbReference type="CDD" id="cd13901">
    <property type="entry name" value="CuRO_3_MaLCC_like"/>
    <property type="match status" value="1"/>
</dbReference>
<keyword evidence="10" id="KW-0677">Repeat</keyword>
<keyword evidence="13" id="KW-1015">Disulfide bond</keyword>
<reference evidence="20" key="1">
    <citation type="submission" date="2021-07" db="EMBL/GenBank/DDBJ databases">
        <authorList>
            <person name="Durling M."/>
        </authorList>
    </citation>
    <scope>NUCLEOTIDE SEQUENCE</scope>
</reference>
<evidence type="ECO:0000259" key="19">
    <source>
        <dbReference type="Pfam" id="PF07732"/>
    </source>
</evidence>
<evidence type="ECO:0000313" key="21">
    <source>
        <dbReference type="Proteomes" id="UP000701801"/>
    </source>
</evidence>
<comment type="cofactor">
    <cofactor evidence="2">
        <name>Cu cation</name>
        <dbReference type="ChEBI" id="CHEBI:23378"/>
    </cofactor>
</comment>
<evidence type="ECO:0000256" key="16">
    <source>
        <dbReference type="SAM" id="SignalP"/>
    </source>
</evidence>
<dbReference type="InterPro" id="IPR011707">
    <property type="entry name" value="Cu-oxidase-like_N"/>
</dbReference>
<evidence type="ECO:0000256" key="4">
    <source>
        <dbReference type="ARBA" id="ARBA00004613"/>
    </source>
</evidence>
<dbReference type="AlphaFoldDB" id="A0A9N9LF46"/>
<keyword evidence="7" id="KW-0964">Secreted</keyword>
<name>A0A9N9LF46_9HELO</name>
<keyword evidence="12" id="KW-0186">Copper</keyword>
<evidence type="ECO:0000256" key="12">
    <source>
        <dbReference type="ARBA" id="ARBA00023008"/>
    </source>
</evidence>
<keyword evidence="14" id="KW-0325">Glycoprotein</keyword>
<comment type="similarity">
    <text evidence="5">Belongs to the multicopper oxidase family.</text>
</comment>
<evidence type="ECO:0000256" key="14">
    <source>
        <dbReference type="ARBA" id="ARBA00023180"/>
    </source>
</evidence>
<keyword evidence="8" id="KW-0479">Metal-binding</keyword>
<dbReference type="Proteomes" id="UP000701801">
    <property type="component" value="Unassembled WGS sequence"/>
</dbReference>
<dbReference type="InterPro" id="IPR001117">
    <property type="entry name" value="Cu-oxidase_2nd"/>
</dbReference>
<sequence length="562" mass="62340">MFFNSLLAASAALVLSGVNAAPSVQSQARQAPAACEHGPNNRQCWGEYSTSTDYYNVVPDTGKTVEYWFELINGTAALDGVTKQVLTVNGTFPGPTITADWGDNVVVHLKNSLANNGTGLHFHGLRQNYTNEMDGVPSITQCAQAPGDTMTYRWRATQYGSTWYHSHFALQAWEGVLGAIVINGPATANYDHDMGHMFLNDWDHETPDVLYHSAQTQGPPALANGLINGMNVYENGGKRFEVSVFKDQSYRIRLVNGAIDTHFKFMIDNHNFTVISMDLVPIVPYETNMISIGMGQRYDIIVKMDQAPDNYWIRAIPQTFCSDNENTDNIKAILRYDPTSTADPTTTEYTYVDSCDDEAMSNLVPFFAQNAGDQDTTEDFGVTVGTSNNLFKWFMQGTTFEVEWENPTLLQLAGGVHANYTKNNHVITLDGKDEWVYFIVETTMTVPHPLHLHGHDFFILAQGTGTYDPATTTLQKVNPPRRDVAMLPAAGFVVMAFITDNPGAWLMHCHIGWHASEGFALQMVERVSEIPAITNWTSMNDVCSKWDAYVAVSGVEREDSGI</sequence>
<dbReference type="InterPro" id="IPR011706">
    <property type="entry name" value="Cu-oxidase_C"/>
</dbReference>
<dbReference type="OrthoDB" id="2121828at2759"/>
<feature type="chain" id="PRO_5040471568" description="laccase" evidence="16">
    <location>
        <begin position="21"/>
        <end position="562"/>
    </location>
</feature>
<dbReference type="CDD" id="cd13880">
    <property type="entry name" value="CuRO_2_MaLCC_like"/>
    <property type="match status" value="1"/>
</dbReference>
<accession>A0A9N9LF46</accession>
<dbReference type="GO" id="GO:0005507">
    <property type="term" value="F:copper ion binding"/>
    <property type="evidence" value="ECO:0007669"/>
    <property type="project" value="InterPro"/>
</dbReference>
<dbReference type="EC" id="1.10.3.2" evidence="6"/>
<dbReference type="InterPro" id="IPR008972">
    <property type="entry name" value="Cupredoxin"/>
</dbReference>
<protein>
    <recommendedName>
        <fullName evidence="6">laccase</fullName>
        <ecNumber evidence="6">1.10.3.2</ecNumber>
    </recommendedName>
</protein>
<evidence type="ECO:0000256" key="13">
    <source>
        <dbReference type="ARBA" id="ARBA00023157"/>
    </source>
</evidence>
<dbReference type="GO" id="GO:0046274">
    <property type="term" value="P:lignin catabolic process"/>
    <property type="evidence" value="ECO:0007669"/>
    <property type="project" value="UniProtKB-KW"/>
</dbReference>
<organism evidence="20 21">
    <name type="scientific">Hymenoscyphus albidus</name>
    <dbReference type="NCBI Taxonomy" id="595503"/>
    <lineage>
        <taxon>Eukaryota</taxon>
        <taxon>Fungi</taxon>
        <taxon>Dikarya</taxon>
        <taxon>Ascomycota</taxon>
        <taxon>Pezizomycotina</taxon>
        <taxon>Leotiomycetes</taxon>
        <taxon>Helotiales</taxon>
        <taxon>Helotiaceae</taxon>
        <taxon>Hymenoscyphus</taxon>
    </lineage>
</organism>
<proteinExistence type="inferred from homology"/>
<evidence type="ECO:0000256" key="8">
    <source>
        <dbReference type="ARBA" id="ARBA00022723"/>
    </source>
</evidence>
<feature type="signal peptide" evidence="16">
    <location>
        <begin position="1"/>
        <end position="20"/>
    </location>
</feature>
<dbReference type="GO" id="GO:0005576">
    <property type="term" value="C:extracellular region"/>
    <property type="evidence" value="ECO:0007669"/>
    <property type="project" value="UniProtKB-SubCell"/>
</dbReference>
<feature type="domain" description="Plastocyanin-like" evidence="19">
    <location>
        <begin position="76"/>
        <end position="185"/>
    </location>
</feature>
<dbReference type="PANTHER" id="PTHR11709:SF502">
    <property type="entry name" value="MULTICOPPER OXIDASE"/>
    <property type="match status" value="1"/>
</dbReference>
<keyword evidence="21" id="KW-1185">Reference proteome</keyword>
<evidence type="ECO:0000259" key="18">
    <source>
        <dbReference type="Pfam" id="PF07731"/>
    </source>
</evidence>
<dbReference type="FunFam" id="2.60.40.420:FF:000046">
    <property type="entry name" value="Multicopper oxidase"/>
    <property type="match status" value="1"/>
</dbReference>
<evidence type="ECO:0000256" key="7">
    <source>
        <dbReference type="ARBA" id="ARBA00022525"/>
    </source>
</evidence>
<evidence type="ECO:0000256" key="15">
    <source>
        <dbReference type="ARBA" id="ARBA00023185"/>
    </source>
</evidence>
<dbReference type="InterPro" id="IPR045087">
    <property type="entry name" value="Cu-oxidase_fam"/>
</dbReference>
<feature type="domain" description="Plastocyanin-like" evidence="17">
    <location>
        <begin position="198"/>
        <end position="337"/>
    </location>
</feature>
<evidence type="ECO:0000313" key="20">
    <source>
        <dbReference type="EMBL" id="CAG8971487.1"/>
    </source>
</evidence>
<keyword evidence="9 16" id="KW-0732">Signal</keyword>
<evidence type="ECO:0000256" key="1">
    <source>
        <dbReference type="ARBA" id="ARBA00000349"/>
    </source>
</evidence>
<evidence type="ECO:0000256" key="5">
    <source>
        <dbReference type="ARBA" id="ARBA00010609"/>
    </source>
</evidence>
<evidence type="ECO:0000256" key="6">
    <source>
        <dbReference type="ARBA" id="ARBA00012297"/>
    </source>
</evidence>
<dbReference type="CDD" id="cd13854">
    <property type="entry name" value="CuRO_1_MaLCC_like"/>
    <property type="match status" value="1"/>
</dbReference>
<gene>
    <name evidence="20" type="ORF">HYALB_00002071</name>
</gene>
<keyword evidence="15" id="KW-0439">Lignin degradation</keyword>
<evidence type="ECO:0000256" key="2">
    <source>
        <dbReference type="ARBA" id="ARBA00001935"/>
    </source>
</evidence>
<keyword evidence="11" id="KW-0560">Oxidoreductase</keyword>
<dbReference type="PANTHER" id="PTHR11709">
    <property type="entry name" value="MULTI-COPPER OXIDASE"/>
    <property type="match status" value="1"/>
</dbReference>
<dbReference type="Pfam" id="PF00394">
    <property type="entry name" value="Cu-oxidase"/>
    <property type="match status" value="1"/>
</dbReference>
<dbReference type="FunFam" id="2.60.40.420:FF:000021">
    <property type="entry name" value="Extracellular dihydrogeodin oxidase/laccase"/>
    <property type="match status" value="1"/>
</dbReference>
<dbReference type="FunFam" id="2.60.40.420:FF:000038">
    <property type="entry name" value="Extracellular dihydrogeodin oxidase/laccase"/>
    <property type="match status" value="1"/>
</dbReference>
<dbReference type="Pfam" id="PF07731">
    <property type="entry name" value="Cu-oxidase_2"/>
    <property type="match status" value="1"/>
</dbReference>
<dbReference type="EMBL" id="CAJVRM010000020">
    <property type="protein sequence ID" value="CAG8971487.1"/>
    <property type="molecule type" value="Genomic_DNA"/>
</dbReference>
<evidence type="ECO:0000256" key="11">
    <source>
        <dbReference type="ARBA" id="ARBA00023002"/>
    </source>
</evidence>
<evidence type="ECO:0000259" key="17">
    <source>
        <dbReference type="Pfam" id="PF00394"/>
    </source>
</evidence>
<dbReference type="Gene3D" id="2.60.40.420">
    <property type="entry name" value="Cupredoxins - blue copper proteins"/>
    <property type="match status" value="3"/>
</dbReference>